<dbReference type="EMBL" id="ML209436">
    <property type="protein sequence ID" value="TFK58335.1"/>
    <property type="molecule type" value="Genomic_DNA"/>
</dbReference>
<proteinExistence type="predicted"/>
<organism evidence="1 2">
    <name type="scientific">Pluteus cervinus</name>
    <dbReference type="NCBI Taxonomy" id="181527"/>
    <lineage>
        <taxon>Eukaryota</taxon>
        <taxon>Fungi</taxon>
        <taxon>Dikarya</taxon>
        <taxon>Basidiomycota</taxon>
        <taxon>Agaricomycotina</taxon>
        <taxon>Agaricomycetes</taxon>
        <taxon>Agaricomycetidae</taxon>
        <taxon>Agaricales</taxon>
        <taxon>Pluteineae</taxon>
        <taxon>Pluteaceae</taxon>
        <taxon>Pluteus</taxon>
    </lineage>
</organism>
<sequence>MTNIIASSSTGLFFRRRGDLRRSLLYLVSFFVPFSISLFRFSLACHPTSQQLRRTTTTTPLPPPPQHQLVPSHPMMTTTIAAVTSTGRQPRPTTAIFRIPSEFVVLPTTHPLLASFFPQLF</sequence>
<evidence type="ECO:0000313" key="1">
    <source>
        <dbReference type="EMBL" id="TFK58335.1"/>
    </source>
</evidence>
<evidence type="ECO:0000313" key="2">
    <source>
        <dbReference type="Proteomes" id="UP000308600"/>
    </source>
</evidence>
<accession>A0ACD2ZY05</accession>
<keyword evidence="2" id="KW-1185">Reference proteome</keyword>
<reference evidence="1 2" key="1">
    <citation type="journal article" date="2019" name="Nat. Ecol. Evol.">
        <title>Megaphylogeny resolves global patterns of mushroom evolution.</title>
        <authorList>
            <person name="Varga T."/>
            <person name="Krizsan K."/>
            <person name="Foldi C."/>
            <person name="Dima B."/>
            <person name="Sanchez-Garcia M."/>
            <person name="Sanchez-Ramirez S."/>
            <person name="Szollosi G.J."/>
            <person name="Szarkandi J.G."/>
            <person name="Papp V."/>
            <person name="Albert L."/>
            <person name="Andreopoulos W."/>
            <person name="Angelini C."/>
            <person name="Antonin V."/>
            <person name="Barry K.W."/>
            <person name="Bougher N.L."/>
            <person name="Buchanan P."/>
            <person name="Buyck B."/>
            <person name="Bense V."/>
            <person name="Catcheside P."/>
            <person name="Chovatia M."/>
            <person name="Cooper J."/>
            <person name="Damon W."/>
            <person name="Desjardin D."/>
            <person name="Finy P."/>
            <person name="Geml J."/>
            <person name="Haridas S."/>
            <person name="Hughes K."/>
            <person name="Justo A."/>
            <person name="Karasinski D."/>
            <person name="Kautmanova I."/>
            <person name="Kiss B."/>
            <person name="Kocsube S."/>
            <person name="Kotiranta H."/>
            <person name="LaButti K.M."/>
            <person name="Lechner B.E."/>
            <person name="Liimatainen K."/>
            <person name="Lipzen A."/>
            <person name="Lukacs Z."/>
            <person name="Mihaltcheva S."/>
            <person name="Morgado L.N."/>
            <person name="Niskanen T."/>
            <person name="Noordeloos M.E."/>
            <person name="Ohm R.A."/>
            <person name="Ortiz-Santana B."/>
            <person name="Ovrebo C."/>
            <person name="Racz N."/>
            <person name="Riley R."/>
            <person name="Savchenko A."/>
            <person name="Shiryaev A."/>
            <person name="Soop K."/>
            <person name="Spirin V."/>
            <person name="Szebenyi C."/>
            <person name="Tomsovsky M."/>
            <person name="Tulloss R.E."/>
            <person name="Uehling J."/>
            <person name="Grigoriev I.V."/>
            <person name="Vagvolgyi C."/>
            <person name="Papp T."/>
            <person name="Martin F.M."/>
            <person name="Miettinen O."/>
            <person name="Hibbett D.S."/>
            <person name="Nagy L.G."/>
        </authorList>
    </citation>
    <scope>NUCLEOTIDE SEQUENCE [LARGE SCALE GENOMIC DNA]</scope>
    <source>
        <strain evidence="1 2">NL-1719</strain>
    </source>
</reference>
<dbReference type="Proteomes" id="UP000308600">
    <property type="component" value="Unassembled WGS sequence"/>
</dbReference>
<gene>
    <name evidence="1" type="ORF">BDN72DRAFT_96527</name>
</gene>
<protein>
    <submittedName>
        <fullName evidence="1">Uncharacterized protein</fullName>
    </submittedName>
</protein>
<name>A0ACD2ZY05_9AGAR</name>